<dbReference type="InterPro" id="IPR052709">
    <property type="entry name" value="Transposase-MT_Hybrid"/>
</dbReference>
<evidence type="ECO:0000313" key="2">
    <source>
        <dbReference type="Proteomes" id="UP001165289"/>
    </source>
</evidence>
<gene>
    <name evidence="1" type="ORF">LOD99_9022</name>
</gene>
<dbReference type="AlphaFoldDB" id="A0AAV7JE19"/>
<comment type="caution">
    <text evidence="1">The sequence shown here is derived from an EMBL/GenBank/DDBJ whole genome shotgun (WGS) entry which is preliminary data.</text>
</comment>
<dbReference type="EMBL" id="JAKMXF010000349">
    <property type="protein sequence ID" value="KAI6646928.1"/>
    <property type="molecule type" value="Genomic_DNA"/>
</dbReference>
<proteinExistence type="predicted"/>
<sequence>MYAIFFNTTGVKTVVPLEPGKTINSTWYTESCLPLVTKAINLQRPDTGLRGTFLHHVNANSHTSKMTRQFIEESGLHILLHLPYSPDLAPCHFWPFPRITKYLKGRNFSSNSELEGALRKVIGDINEKEFQGLFKLGLNE</sequence>
<dbReference type="Proteomes" id="UP001165289">
    <property type="component" value="Unassembled WGS sequence"/>
</dbReference>
<organism evidence="1 2">
    <name type="scientific">Oopsacas minuta</name>
    <dbReference type="NCBI Taxonomy" id="111878"/>
    <lineage>
        <taxon>Eukaryota</taxon>
        <taxon>Metazoa</taxon>
        <taxon>Porifera</taxon>
        <taxon>Hexactinellida</taxon>
        <taxon>Hexasterophora</taxon>
        <taxon>Lyssacinosida</taxon>
        <taxon>Leucopsacidae</taxon>
        <taxon>Oopsacas</taxon>
    </lineage>
</organism>
<evidence type="ECO:0000313" key="1">
    <source>
        <dbReference type="EMBL" id="KAI6646928.1"/>
    </source>
</evidence>
<protein>
    <submittedName>
        <fullName evidence="1">Transposase</fullName>
    </submittedName>
</protein>
<dbReference type="PANTHER" id="PTHR46060">
    <property type="entry name" value="MARINER MOS1 TRANSPOSASE-LIKE PROTEIN"/>
    <property type="match status" value="1"/>
</dbReference>
<reference evidence="1 2" key="1">
    <citation type="journal article" date="2023" name="BMC Biol.">
        <title>The compact genome of the sponge Oopsacas minuta (Hexactinellida) is lacking key metazoan core genes.</title>
        <authorList>
            <person name="Santini S."/>
            <person name="Schenkelaars Q."/>
            <person name="Jourda C."/>
            <person name="Duchesne M."/>
            <person name="Belahbib H."/>
            <person name="Rocher C."/>
            <person name="Selva M."/>
            <person name="Riesgo A."/>
            <person name="Vervoort M."/>
            <person name="Leys S.P."/>
            <person name="Kodjabachian L."/>
            <person name="Le Bivic A."/>
            <person name="Borchiellini C."/>
            <person name="Claverie J.M."/>
            <person name="Renard E."/>
        </authorList>
    </citation>
    <scope>NUCLEOTIDE SEQUENCE [LARGE SCALE GENOMIC DNA]</scope>
    <source>
        <strain evidence="1">SPO-2</strain>
    </source>
</reference>
<dbReference type="GO" id="GO:0003676">
    <property type="term" value="F:nucleic acid binding"/>
    <property type="evidence" value="ECO:0007669"/>
    <property type="project" value="InterPro"/>
</dbReference>
<name>A0AAV7JE19_9METZ</name>
<dbReference type="Gene3D" id="3.30.420.10">
    <property type="entry name" value="Ribonuclease H-like superfamily/Ribonuclease H"/>
    <property type="match status" value="1"/>
</dbReference>
<dbReference type="InterPro" id="IPR036397">
    <property type="entry name" value="RNaseH_sf"/>
</dbReference>
<keyword evidence="2" id="KW-1185">Reference proteome</keyword>
<accession>A0AAV7JE19</accession>
<dbReference type="PANTHER" id="PTHR46060:SF1">
    <property type="entry name" value="MARINER MOS1 TRANSPOSASE-LIKE PROTEIN"/>
    <property type="match status" value="1"/>
</dbReference>